<protein>
    <recommendedName>
        <fullName evidence="5">Major facilitator superfamily (MFS) profile domain-containing protein</fullName>
    </recommendedName>
</protein>
<dbReference type="PROSITE" id="PS50850">
    <property type="entry name" value="MFS"/>
    <property type="match status" value="1"/>
</dbReference>
<evidence type="ECO:0000256" key="3">
    <source>
        <dbReference type="SAM" id="MobiDB-lite"/>
    </source>
</evidence>
<dbReference type="PANTHER" id="PTHR11360:SF177">
    <property type="entry name" value="RIBOFLAVIN TRANSPORTER MCH5"/>
    <property type="match status" value="1"/>
</dbReference>
<evidence type="ECO:0000259" key="5">
    <source>
        <dbReference type="PROSITE" id="PS50850"/>
    </source>
</evidence>
<feature type="transmembrane region" description="Helical" evidence="4">
    <location>
        <begin position="290"/>
        <end position="312"/>
    </location>
</feature>
<comment type="subcellular location">
    <subcellularLocation>
        <location evidence="1">Membrane</location>
        <topology evidence="1">Multi-pass membrane protein</topology>
    </subcellularLocation>
</comment>
<feature type="transmembrane region" description="Helical" evidence="4">
    <location>
        <begin position="158"/>
        <end position="177"/>
    </location>
</feature>
<dbReference type="InterPro" id="IPR011701">
    <property type="entry name" value="MFS"/>
</dbReference>
<keyword evidence="4" id="KW-0472">Membrane</keyword>
<feature type="transmembrane region" description="Helical" evidence="4">
    <location>
        <begin position="88"/>
        <end position="109"/>
    </location>
</feature>
<evidence type="ECO:0000256" key="1">
    <source>
        <dbReference type="ARBA" id="ARBA00004141"/>
    </source>
</evidence>
<dbReference type="SUPFAM" id="SSF103473">
    <property type="entry name" value="MFS general substrate transporter"/>
    <property type="match status" value="1"/>
</dbReference>
<feature type="compositionally biased region" description="Low complexity" evidence="3">
    <location>
        <begin position="38"/>
        <end position="50"/>
    </location>
</feature>
<dbReference type="PANTHER" id="PTHR11360">
    <property type="entry name" value="MONOCARBOXYLATE TRANSPORTER"/>
    <property type="match status" value="1"/>
</dbReference>
<dbReference type="EMBL" id="JAWRVE010000055">
    <property type="protein sequence ID" value="KAL1866495.1"/>
    <property type="molecule type" value="Genomic_DNA"/>
</dbReference>
<feature type="transmembrane region" description="Helical" evidence="4">
    <location>
        <begin position="216"/>
        <end position="235"/>
    </location>
</feature>
<evidence type="ECO:0000256" key="2">
    <source>
        <dbReference type="ARBA" id="ARBA00006727"/>
    </source>
</evidence>
<dbReference type="Pfam" id="PF07690">
    <property type="entry name" value="MFS_1"/>
    <property type="match status" value="1"/>
</dbReference>
<name>A0ABR3WSD2_9PEZI</name>
<feature type="transmembrane region" description="Helical" evidence="4">
    <location>
        <begin position="355"/>
        <end position="375"/>
    </location>
</feature>
<feature type="region of interest" description="Disordered" evidence="3">
    <location>
        <begin position="1"/>
        <end position="79"/>
    </location>
</feature>
<dbReference type="Proteomes" id="UP001583177">
    <property type="component" value="Unassembled WGS sequence"/>
</dbReference>
<comment type="caution">
    <text evidence="6">The sequence shown here is derived from an EMBL/GenBank/DDBJ whole genome shotgun (WGS) entry which is preliminary data.</text>
</comment>
<feature type="transmembrane region" description="Helical" evidence="4">
    <location>
        <begin position="247"/>
        <end position="267"/>
    </location>
</feature>
<proteinExistence type="inferred from homology"/>
<accession>A0ABR3WSD2</accession>
<dbReference type="InterPro" id="IPR050327">
    <property type="entry name" value="Proton-linked_MCT"/>
</dbReference>
<dbReference type="InterPro" id="IPR020846">
    <property type="entry name" value="MFS_dom"/>
</dbReference>
<feature type="transmembrane region" description="Helical" evidence="4">
    <location>
        <begin position="129"/>
        <end position="151"/>
    </location>
</feature>
<dbReference type="InterPro" id="IPR036259">
    <property type="entry name" value="MFS_trans_sf"/>
</dbReference>
<comment type="similarity">
    <text evidence="2">Belongs to the major facilitator superfamily. Monocarboxylate porter (TC 2.A.1.13) family.</text>
</comment>
<dbReference type="CDD" id="cd17352">
    <property type="entry name" value="MFS_MCT_SLC16"/>
    <property type="match status" value="1"/>
</dbReference>
<reference evidence="6 7" key="1">
    <citation type="journal article" date="2024" name="IMA Fungus">
        <title>IMA Genome - F19 : A genome assembly and annotation guide to empower mycologists, including annotated draft genome sequences of Ceratocystis pirilliformis, Diaporthe australafricana, Fusarium ophioides, Paecilomyces lecythidis, and Sporothrix stenoceras.</title>
        <authorList>
            <person name="Aylward J."/>
            <person name="Wilson A.M."/>
            <person name="Visagie C.M."/>
            <person name="Spraker J."/>
            <person name="Barnes I."/>
            <person name="Buitendag C."/>
            <person name="Ceriani C."/>
            <person name="Del Mar Angel L."/>
            <person name="du Plessis D."/>
            <person name="Fuchs T."/>
            <person name="Gasser K."/>
            <person name="Kramer D."/>
            <person name="Li W."/>
            <person name="Munsamy K."/>
            <person name="Piso A."/>
            <person name="Price J.L."/>
            <person name="Sonnekus B."/>
            <person name="Thomas C."/>
            <person name="van der Nest A."/>
            <person name="van Dijk A."/>
            <person name="van Heerden A."/>
            <person name="van Vuuren N."/>
            <person name="Yilmaz N."/>
            <person name="Duong T.A."/>
            <person name="van der Merwe N.A."/>
            <person name="Wingfield M.J."/>
            <person name="Wingfield B.D."/>
        </authorList>
    </citation>
    <scope>NUCLEOTIDE SEQUENCE [LARGE SCALE GENOMIC DNA]</scope>
    <source>
        <strain evidence="6 7">CMW 18300</strain>
    </source>
</reference>
<evidence type="ECO:0000313" key="6">
    <source>
        <dbReference type="EMBL" id="KAL1866495.1"/>
    </source>
</evidence>
<organism evidence="6 7">
    <name type="scientific">Diaporthe australafricana</name>
    <dbReference type="NCBI Taxonomy" id="127596"/>
    <lineage>
        <taxon>Eukaryota</taxon>
        <taxon>Fungi</taxon>
        <taxon>Dikarya</taxon>
        <taxon>Ascomycota</taxon>
        <taxon>Pezizomycotina</taxon>
        <taxon>Sordariomycetes</taxon>
        <taxon>Sordariomycetidae</taxon>
        <taxon>Diaporthales</taxon>
        <taxon>Diaporthaceae</taxon>
        <taxon>Diaporthe</taxon>
    </lineage>
</organism>
<gene>
    <name evidence="6" type="ORF">Daus18300_006730</name>
</gene>
<keyword evidence="7" id="KW-1185">Reference proteome</keyword>
<keyword evidence="4" id="KW-1133">Transmembrane helix</keyword>
<feature type="transmembrane region" description="Helical" evidence="4">
    <location>
        <begin position="381"/>
        <end position="406"/>
    </location>
</feature>
<keyword evidence="4" id="KW-0812">Transmembrane</keyword>
<evidence type="ECO:0000256" key="4">
    <source>
        <dbReference type="SAM" id="Phobius"/>
    </source>
</evidence>
<dbReference type="Gene3D" id="1.20.1250.20">
    <property type="entry name" value="MFS general substrate transporter like domains"/>
    <property type="match status" value="2"/>
</dbReference>
<feature type="domain" description="Major facilitator superfamily (MFS) profile" evidence="5">
    <location>
        <begin position="87"/>
        <end position="415"/>
    </location>
</feature>
<evidence type="ECO:0000313" key="7">
    <source>
        <dbReference type="Proteomes" id="UP001583177"/>
    </source>
</evidence>
<sequence>MAEPKGSLDQVPAPDSLTEKAPADGNDGTNNSHHQHRQQQPQHNHNNSSSAIPPPLFVVPSNADHDTERHTASSSGDGETYPEGGLRAWLVVLGAWLALVSSLGLMNTLATFQTYVTTHQLKDYDEGTVGWIFSIYTFVVFFGGLYIGPLFDKHGPRWLILTGTVFVCASLMLFSISTELWHFILSFGVFCGLGCSLLFTPSFAAVGHFFQARRGLATGIASTGGSIGGIVFPLMLQSLFPRLGWGWSVRALGLVVLVICACANFLIRSRLPPAHNASARPDFRIFRNRAFLLTTVGMFLLEFALFIPLTYISSYARSRGFGEAFSFQILPILNAASAFGRALPGYWGDKIGPFNINLIMIVLSIISCLAIWLPAGSYTAGLILFAVLFGFASGSNVSITPAIVTLDVKAGQLKG</sequence>
<feature type="transmembrane region" description="Helical" evidence="4">
    <location>
        <begin position="183"/>
        <end position="204"/>
    </location>
</feature>